<proteinExistence type="predicted"/>
<keyword evidence="2" id="KW-1185">Reference proteome</keyword>
<protein>
    <submittedName>
        <fullName evidence="1">Uncharacterized protein</fullName>
    </submittedName>
</protein>
<dbReference type="EMBL" id="REGN01006240">
    <property type="protein sequence ID" value="RNA10310.1"/>
    <property type="molecule type" value="Genomic_DNA"/>
</dbReference>
<name>A0A3M7QG15_BRAPC</name>
<dbReference type="AlphaFoldDB" id="A0A3M7QG15"/>
<gene>
    <name evidence="1" type="ORF">BpHYR1_048793</name>
</gene>
<sequence>MSVASCFTWLISDMMWLELAVFIELNVCWLGAGIRCWLWVQRADGCGSLLCALFVNISFRDCILD</sequence>
<evidence type="ECO:0000313" key="2">
    <source>
        <dbReference type="Proteomes" id="UP000276133"/>
    </source>
</evidence>
<dbReference type="Proteomes" id="UP000276133">
    <property type="component" value="Unassembled WGS sequence"/>
</dbReference>
<reference evidence="1 2" key="1">
    <citation type="journal article" date="2018" name="Sci. Rep.">
        <title>Genomic signatures of local adaptation to the degree of environmental predictability in rotifers.</title>
        <authorList>
            <person name="Franch-Gras L."/>
            <person name="Hahn C."/>
            <person name="Garcia-Roger E.M."/>
            <person name="Carmona M.J."/>
            <person name="Serra M."/>
            <person name="Gomez A."/>
        </authorList>
    </citation>
    <scope>NUCLEOTIDE SEQUENCE [LARGE SCALE GENOMIC DNA]</scope>
    <source>
        <strain evidence="1">HYR1</strain>
    </source>
</reference>
<organism evidence="1 2">
    <name type="scientific">Brachionus plicatilis</name>
    <name type="common">Marine rotifer</name>
    <name type="synonym">Brachionus muelleri</name>
    <dbReference type="NCBI Taxonomy" id="10195"/>
    <lineage>
        <taxon>Eukaryota</taxon>
        <taxon>Metazoa</taxon>
        <taxon>Spiralia</taxon>
        <taxon>Gnathifera</taxon>
        <taxon>Rotifera</taxon>
        <taxon>Eurotatoria</taxon>
        <taxon>Monogononta</taxon>
        <taxon>Pseudotrocha</taxon>
        <taxon>Ploima</taxon>
        <taxon>Brachionidae</taxon>
        <taxon>Brachionus</taxon>
    </lineage>
</organism>
<comment type="caution">
    <text evidence="1">The sequence shown here is derived from an EMBL/GenBank/DDBJ whole genome shotgun (WGS) entry which is preliminary data.</text>
</comment>
<evidence type="ECO:0000313" key="1">
    <source>
        <dbReference type="EMBL" id="RNA10310.1"/>
    </source>
</evidence>
<accession>A0A3M7QG15</accession>